<comment type="caution">
    <text evidence="1">The sequence shown here is derived from an EMBL/GenBank/DDBJ whole genome shotgun (WGS) entry which is preliminary data.</text>
</comment>
<name>A0A8J6P922_9FLAO</name>
<dbReference type="PROSITE" id="PS51257">
    <property type="entry name" value="PROKAR_LIPOPROTEIN"/>
    <property type="match status" value="1"/>
</dbReference>
<sequence>MKKIIFLVICALGLSCGISKSKNTLTVLVYDIYFADHFDNDTIDLFFNDTILLQNCRLDSKPYDLTRVNIKVYQNNEHHFAVVNETDSFPIKVRDMNELKLINKNYNIVNTNSISEIAGKYIIYRGDDHGKIRFVQTDTQPGFD</sequence>
<evidence type="ECO:0000313" key="1">
    <source>
        <dbReference type="EMBL" id="MBC9812391.1"/>
    </source>
</evidence>
<accession>A0A8J6P922</accession>
<dbReference type="AlphaFoldDB" id="A0A8J6P922"/>
<organism evidence="1 2">
    <name type="scientific">Taishania pollutisoli</name>
    <dbReference type="NCBI Taxonomy" id="2766479"/>
    <lineage>
        <taxon>Bacteria</taxon>
        <taxon>Pseudomonadati</taxon>
        <taxon>Bacteroidota</taxon>
        <taxon>Flavobacteriia</taxon>
        <taxon>Flavobacteriales</taxon>
        <taxon>Crocinitomicaceae</taxon>
        <taxon>Taishania</taxon>
    </lineage>
</organism>
<gene>
    <name evidence="1" type="ORF">H9Y05_07880</name>
</gene>
<protein>
    <submittedName>
        <fullName evidence="1">Uncharacterized protein</fullName>
    </submittedName>
</protein>
<proteinExistence type="predicted"/>
<keyword evidence="2" id="KW-1185">Reference proteome</keyword>
<evidence type="ECO:0000313" key="2">
    <source>
        <dbReference type="Proteomes" id="UP000652681"/>
    </source>
</evidence>
<dbReference type="EMBL" id="JACVEL010000004">
    <property type="protein sequence ID" value="MBC9812391.1"/>
    <property type="molecule type" value="Genomic_DNA"/>
</dbReference>
<dbReference type="Proteomes" id="UP000652681">
    <property type="component" value="Unassembled WGS sequence"/>
</dbReference>
<reference evidence="1" key="1">
    <citation type="submission" date="2020-09" db="EMBL/GenBank/DDBJ databases">
        <title>Taishania pollutisoli gen. nov., sp. nov., Isolated from Tetrabromobisphenol A-Contaminated Soil.</title>
        <authorList>
            <person name="Chen Q."/>
        </authorList>
    </citation>
    <scope>NUCLEOTIDE SEQUENCE</scope>
    <source>
        <strain evidence="1">CZZ-1</strain>
    </source>
</reference>
<dbReference type="RefSeq" id="WP_216713977.1">
    <property type="nucleotide sequence ID" value="NZ_JACVEL010000004.1"/>
</dbReference>